<evidence type="ECO:0000313" key="2">
    <source>
        <dbReference type="Proteomes" id="UP000195569"/>
    </source>
</evidence>
<keyword evidence="2" id="KW-1185">Reference proteome</keyword>
<organism evidence="1 2">
    <name type="scientific">Paraburkholderia piptadeniae</name>
    <dbReference type="NCBI Taxonomy" id="1701573"/>
    <lineage>
        <taxon>Bacteria</taxon>
        <taxon>Pseudomonadati</taxon>
        <taxon>Pseudomonadota</taxon>
        <taxon>Betaproteobacteria</taxon>
        <taxon>Burkholderiales</taxon>
        <taxon>Burkholderiaceae</taxon>
        <taxon>Paraburkholderia</taxon>
    </lineage>
</organism>
<reference evidence="1" key="1">
    <citation type="submission" date="2016-12" db="EMBL/GenBank/DDBJ databases">
        <authorList>
            <person name="Moulin L."/>
        </authorList>
    </citation>
    <scope>NUCLEOTIDE SEQUENCE [LARGE SCALE GENOMIC DNA]</scope>
    <source>
        <strain evidence="1">STM 7183</strain>
    </source>
</reference>
<comment type="caution">
    <text evidence="1">The sequence shown here is derived from an EMBL/GenBank/DDBJ whole genome shotgun (WGS) entry which is preliminary data.</text>
</comment>
<dbReference type="AlphaFoldDB" id="A0A1N7RIQ5"/>
<sequence>MMKNGPIRQHCALKGHLLRVSLYRKQLTARLSRGVISQSLPKLRPLSESAGYL</sequence>
<name>A0A1N7RIQ5_9BURK</name>
<protein>
    <submittedName>
        <fullName evidence="1">Uncharacterized protein</fullName>
    </submittedName>
</protein>
<dbReference type="Proteomes" id="UP000195569">
    <property type="component" value="Unassembled WGS sequence"/>
</dbReference>
<evidence type="ECO:0000313" key="1">
    <source>
        <dbReference type="EMBL" id="SIT35000.1"/>
    </source>
</evidence>
<accession>A0A1N7RIQ5</accession>
<proteinExistence type="predicted"/>
<dbReference type="EMBL" id="CYGY02000001">
    <property type="protein sequence ID" value="SIT35000.1"/>
    <property type="molecule type" value="Genomic_DNA"/>
</dbReference>
<gene>
    <name evidence="1" type="ORF">BN2476_10046</name>
</gene>